<sequence>PKPLQQIYTQGQSSVSYHSPELQRRQPVAIPQATPRQISQQRSVVQSAQRHITTNQNRDISSQLMESSSNSHRSRYGCSSN</sequence>
<feature type="region of interest" description="Disordered" evidence="1">
    <location>
        <begin position="1"/>
        <end position="81"/>
    </location>
</feature>
<accession>A0A0B6ZAF7</accession>
<reference evidence="2" key="1">
    <citation type="submission" date="2014-12" db="EMBL/GenBank/DDBJ databases">
        <title>Insight into the proteome of Arion vulgaris.</title>
        <authorList>
            <person name="Aradska J."/>
            <person name="Bulat T."/>
            <person name="Smidak R."/>
            <person name="Sarate P."/>
            <person name="Gangsoo J."/>
            <person name="Sialana F."/>
            <person name="Bilban M."/>
            <person name="Lubec G."/>
        </authorList>
    </citation>
    <scope>NUCLEOTIDE SEQUENCE</scope>
    <source>
        <tissue evidence="2">Skin</tissue>
    </source>
</reference>
<feature type="compositionally biased region" description="Low complexity" evidence="1">
    <location>
        <begin position="36"/>
        <end position="50"/>
    </location>
</feature>
<evidence type="ECO:0000313" key="2">
    <source>
        <dbReference type="EMBL" id="CEK65448.1"/>
    </source>
</evidence>
<feature type="compositionally biased region" description="Polar residues" evidence="1">
    <location>
        <begin position="51"/>
        <end position="81"/>
    </location>
</feature>
<proteinExistence type="predicted"/>
<evidence type="ECO:0000256" key="1">
    <source>
        <dbReference type="SAM" id="MobiDB-lite"/>
    </source>
</evidence>
<dbReference type="AlphaFoldDB" id="A0A0B6ZAF7"/>
<feature type="non-terminal residue" evidence="2">
    <location>
        <position position="1"/>
    </location>
</feature>
<protein>
    <submittedName>
        <fullName evidence="2">Uncharacterized protein</fullName>
    </submittedName>
</protein>
<dbReference type="EMBL" id="HACG01018583">
    <property type="protein sequence ID" value="CEK65448.1"/>
    <property type="molecule type" value="Transcribed_RNA"/>
</dbReference>
<name>A0A0B6ZAF7_9EUPU</name>
<gene>
    <name evidence="2" type="primary">ORF55040</name>
</gene>
<feature type="compositionally biased region" description="Polar residues" evidence="1">
    <location>
        <begin position="1"/>
        <end position="17"/>
    </location>
</feature>
<organism evidence="2">
    <name type="scientific">Arion vulgaris</name>
    <dbReference type="NCBI Taxonomy" id="1028688"/>
    <lineage>
        <taxon>Eukaryota</taxon>
        <taxon>Metazoa</taxon>
        <taxon>Spiralia</taxon>
        <taxon>Lophotrochozoa</taxon>
        <taxon>Mollusca</taxon>
        <taxon>Gastropoda</taxon>
        <taxon>Heterobranchia</taxon>
        <taxon>Euthyneura</taxon>
        <taxon>Panpulmonata</taxon>
        <taxon>Eupulmonata</taxon>
        <taxon>Stylommatophora</taxon>
        <taxon>Helicina</taxon>
        <taxon>Arionoidea</taxon>
        <taxon>Arionidae</taxon>
        <taxon>Arion</taxon>
    </lineage>
</organism>